<comment type="caution">
    <text evidence="6">The sequence shown here is derived from an EMBL/GenBank/DDBJ whole genome shotgun (WGS) entry which is preliminary data.</text>
</comment>
<dbReference type="RefSeq" id="WP_106362811.1">
    <property type="nucleotide sequence ID" value="NZ_PVTJ01000002.1"/>
</dbReference>
<dbReference type="CDD" id="cd09872">
    <property type="entry name" value="PIN_Sll0205-like"/>
    <property type="match status" value="1"/>
</dbReference>
<dbReference type="AlphaFoldDB" id="A0A2T0URS5"/>
<dbReference type="GO" id="GO:0046872">
    <property type="term" value="F:metal ion binding"/>
    <property type="evidence" value="ECO:0007669"/>
    <property type="project" value="UniProtKB-KW"/>
</dbReference>
<dbReference type="Proteomes" id="UP000238176">
    <property type="component" value="Unassembled WGS sequence"/>
</dbReference>
<keyword evidence="4" id="KW-0460">Magnesium</keyword>
<dbReference type="InterPro" id="IPR052919">
    <property type="entry name" value="TA_system_RNase"/>
</dbReference>
<dbReference type="InterPro" id="IPR002716">
    <property type="entry name" value="PIN_dom"/>
</dbReference>
<evidence type="ECO:0000256" key="3">
    <source>
        <dbReference type="ARBA" id="ARBA00022801"/>
    </source>
</evidence>
<dbReference type="OrthoDB" id="9798990at2"/>
<dbReference type="GO" id="GO:0016787">
    <property type="term" value="F:hydrolase activity"/>
    <property type="evidence" value="ECO:0007669"/>
    <property type="project" value="UniProtKB-KW"/>
</dbReference>
<keyword evidence="7" id="KW-1185">Reference proteome</keyword>
<dbReference type="GO" id="GO:0004518">
    <property type="term" value="F:nuclease activity"/>
    <property type="evidence" value="ECO:0007669"/>
    <property type="project" value="UniProtKB-KW"/>
</dbReference>
<evidence type="ECO:0000256" key="2">
    <source>
        <dbReference type="ARBA" id="ARBA00022723"/>
    </source>
</evidence>
<evidence type="ECO:0000313" key="7">
    <source>
        <dbReference type="Proteomes" id="UP000238176"/>
    </source>
</evidence>
<accession>A0A2T0URS5</accession>
<organism evidence="6 7">
    <name type="scientific">Glycomyces artemisiae</name>
    <dbReference type="NCBI Taxonomy" id="1076443"/>
    <lineage>
        <taxon>Bacteria</taxon>
        <taxon>Bacillati</taxon>
        <taxon>Actinomycetota</taxon>
        <taxon>Actinomycetes</taxon>
        <taxon>Glycomycetales</taxon>
        <taxon>Glycomycetaceae</taxon>
        <taxon>Glycomyces</taxon>
    </lineage>
</organism>
<gene>
    <name evidence="6" type="ORF">B0I28_102211</name>
</gene>
<dbReference type="EMBL" id="PVTJ01000002">
    <property type="protein sequence ID" value="PRY60606.1"/>
    <property type="molecule type" value="Genomic_DNA"/>
</dbReference>
<evidence type="ECO:0000259" key="5">
    <source>
        <dbReference type="Pfam" id="PF01850"/>
    </source>
</evidence>
<reference evidence="6 7" key="1">
    <citation type="submission" date="2018-03" db="EMBL/GenBank/DDBJ databases">
        <title>Genomic Encyclopedia of Type Strains, Phase III (KMG-III): the genomes of soil and plant-associated and newly described type strains.</title>
        <authorList>
            <person name="Whitman W."/>
        </authorList>
    </citation>
    <scope>NUCLEOTIDE SEQUENCE [LARGE SCALE GENOMIC DNA]</scope>
    <source>
        <strain evidence="6 7">CGMCC 4.7067</strain>
    </source>
</reference>
<keyword evidence="3" id="KW-0378">Hydrolase</keyword>
<dbReference type="InterPro" id="IPR041705">
    <property type="entry name" value="PIN_Sll0205"/>
</dbReference>
<dbReference type="SUPFAM" id="SSF88723">
    <property type="entry name" value="PIN domain-like"/>
    <property type="match status" value="1"/>
</dbReference>
<feature type="domain" description="PIN" evidence="5">
    <location>
        <begin position="4"/>
        <end position="119"/>
    </location>
</feature>
<sequence>MRLLLDTHVVLWWFRGDTDQFTENMRELLRNELEVFISPISLLEIELKRARGKLPVPDDFTEAVRSSDFRELPVRHNHAIAAGRLPDIHRDPFDRFLIAQARCDNAALVTRDAVIPKYDVEVLAV</sequence>
<dbReference type="PANTHER" id="PTHR36173:SF2">
    <property type="entry name" value="RIBONUCLEASE VAPC16"/>
    <property type="match status" value="1"/>
</dbReference>
<evidence type="ECO:0000256" key="4">
    <source>
        <dbReference type="ARBA" id="ARBA00022842"/>
    </source>
</evidence>
<evidence type="ECO:0000256" key="1">
    <source>
        <dbReference type="ARBA" id="ARBA00022722"/>
    </source>
</evidence>
<dbReference type="Pfam" id="PF01850">
    <property type="entry name" value="PIN"/>
    <property type="match status" value="1"/>
</dbReference>
<evidence type="ECO:0000313" key="6">
    <source>
        <dbReference type="EMBL" id="PRY60606.1"/>
    </source>
</evidence>
<proteinExistence type="predicted"/>
<dbReference type="PANTHER" id="PTHR36173">
    <property type="entry name" value="RIBONUCLEASE VAPC16-RELATED"/>
    <property type="match status" value="1"/>
</dbReference>
<keyword evidence="1" id="KW-0540">Nuclease</keyword>
<keyword evidence="2" id="KW-0479">Metal-binding</keyword>
<dbReference type="InterPro" id="IPR029060">
    <property type="entry name" value="PIN-like_dom_sf"/>
</dbReference>
<protein>
    <submittedName>
        <fullName evidence="6">PIN domain nuclease of toxin-antitoxin system</fullName>
    </submittedName>
</protein>
<name>A0A2T0URS5_9ACTN</name>
<dbReference type="Gene3D" id="3.40.50.1010">
    <property type="entry name" value="5'-nuclease"/>
    <property type="match status" value="1"/>
</dbReference>